<evidence type="ECO:0008006" key="3">
    <source>
        <dbReference type="Google" id="ProtNLM"/>
    </source>
</evidence>
<protein>
    <recommendedName>
        <fullName evidence="3">Serine/threonine specific protein phosphatases domain-containing protein</fullName>
    </recommendedName>
</protein>
<reference evidence="2" key="1">
    <citation type="journal article" date="2013" name="Nature">
        <title>Pan genome of the phytoplankton Emiliania underpins its global distribution.</title>
        <authorList>
            <person name="Read B.A."/>
            <person name="Kegel J."/>
            <person name="Klute M.J."/>
            <person name="Kuo A."/>
            <person name="Lefebvre S.C."/>
            <person name="Maumus F."/>
            <person name="Mayer C."/>
            <person name="Miller J."/>
            <person name="Monier A."/>
            <person name="Salamov A."/>
            <person name="Young J."/>
            <person name="Aguilar M."/>
            <person name="Claverie J.M."/>
            <person name="Frickenhaus S."/>
            <person name="Gonzalez K."/>
            <person name="Herman E.K."/>
            <person name="Lin Y.C."/>
            <person name="Napier J."/>
            <person name="Ogata H."/>
            <person name="Sarno A.F."/>
            <person name="Shmutz J."/>
            <person name="Schroeder D."/>
            <person name="de Vargas C."/>
            <person name="Verret F."/>
            <person name="von Dassow P."/>
            <person name="Valentin K."/>
            <person name="Van de Peer Y."/>
            <person name="Wheeler G."/>
            <person name="Dacks J.B."/>
            <person name="Delwiche C.F."/>
            <person name="Dyhrman S.T."/>
            <person name="Glockner G."/>
            <person name="John U."/>
            <person name="Richards T."/>
            <person name="Worden A.Z."/>
            <person name="Zhang X."/>
            <person name="Grigoriev I.V."/>
            <person name="Allen A.E."/>
            <person name="Bidle K."/>
            <person name="Borodovsky M."/>
            <person name="Bowler C."/>
            <person name="Brownlee C."/>
            <person name="Cock J.M."/>
            <person name="Elias M."/>
            <person name="Gladyshev V.N."/>
            <person name="Groth M."/>
            <person name="Guda C."/>
            <person name="Hadaegh A."/>
            <person name="Iglesias-Rodriguez M.D."/>
            <person name="Jenkins J."/>
            <person name="Jones B.M."/>
            <person name="Lawson T."/>
            <person name="Leese F."/>
            <person name="Lindquist E."/>
            <person name="Lobanov A."/>
            <person name="Lomsadze A."/>
            <person name="Malik S.B."/>
            <person name="Marsh M.E."/>
            <person name="Mackinder L."/>
            <person name="Mock T."/>
            <person name="Mueller-Roeber B."/>
            <person name="Pagarete A."/>
            <person name="Parker M."/>
            <person name="Probert I."/>
            <person name="Quesneville H."/>
            <person name="Raines C."/>
            <person name="Rensing S.A."/>
            <person name="Riano-Pachon D.M."/>
            <person name="Richier S."/>
            <person name="Rokitta S."/>
            <person name="Shiraiwa Y."/>
            <person name="Soanes D.M."/>
            <person name="van der Giezen M."/>
            <person name="Wahlund T.M."/>
            <person name="Williams B."/>
            <person name="Wilson W."/>
            <person name="Wolfe G."/>
            <person name="Wurch L.L."/>
        </authorList>
    </citation>
    <scope>NUCLEOTIDE SEQUENCE</scope>
</reference>
<accession>A0A0D3KLZ8</accession>
<dbReference type="Proteomes" id="UP000013827">
    <property type="component" value="Unassembled WGS sequence"/>
</dbReference>
<sequence length="63" mass="6975">MWSDPSDSDAIMRSGVHSSFRGECMRASEAIPEFGPDITGEFCTRNNISLVIRSHQFVKEGIA</sequence>
<dbReference type="PaxDb" id="2903-EOD36783"/>
<dbReference type="STRING" id="2903.R1DMH8"/>
<dbReference type="EnsemblProtists" id="EOD36783">
    <property type="protein sequence ID" value="EOD36783"/>
    <property type="gene ID" value="EMIHUDRAFT_201002"/>
</dbReference>
<reference evidence="1" key="2">
    <citation type="submission" date="2024-10" db="UniProtKB">
        <authorList>
            <consortium name="EnsemblProtists"/>
        </authorList>
    </citation>
    <scope>IDENTIFICATION</scope>
</reference>
<organism evidence="1 2">
    <name type="scientific">Emiliania huxleyi (strain CCMP1516)</name>
    <dbReference type="NCBI Taxonomy" id="280463"/>
    <lineage>
        <taxon>Eukaryota</taxon>
        <taxon>Haptista</taxon>
        <taxon>Haptophyta</taxon>
        <taxon>Prymnesiophyceae</taxon>
        <taxon>Isochrysidales</taxon>
        <taxon>Noelaerhabdaceae</taxon>
        <taxon>Emiliania</taxon>
    </lineage>
</organism>
<dbReference type="Gene3D" id="3.60.21.10">
    <property type="match status" value="1"/>
</dbReference>
<dbReference type="InterPro" id="IPR029052">
    <property type="entry name" value="Metallo-depent_PP-like"/>
</dbReference>
<dbReference type="HOGENOM" id="CLU_2890493_0_0_1"/>
<dbReference type="GeneID" id="17282053"/>
<dbReference type="RefSeq" id="XP_005789212.1">
    <property type="nucleotide sequence ID" value="XM_005789155.1"/>
</dbReference>
<evidence type="ECO:0000313" key="2">
    <source>
        <dbReference type="Proteomes" id="UP000013827"/>
    </source>
</evidence>
<dbReference type="SUPFAM" id="SSF56300">
    <property type="entry name" value="Metallo-dependent phosphatases"/>
    <property type="match status" value="1"/>
</dbReference>
<keyword evidence="2" id="KW-1185">Reference proteome</keyword>
<dbReference type="KEGG" id="ehx:EMIHUDRAFT_201002"/>
<evidence type="ECO:0000313" key="1">
    <source>
        <dbReference type="EnsemblProtists" id="EOD36783"/>
    </source>
</evidence>
<proteinExistence type="predicted"/>
<dbReference type="AlphaFoldDB" id="A0A0D3KLZ8"/>
<name>A0A0D3KLZ8_EMIH1</name>